<dbReference type="AlphaFoldDB" id="A0A445LHR0"/>
<feature type="signal peptide" evidence="1">
    <location>
        <begin position="1"/>
        <end position="20"/>
    </location>
</feature>
<dbReference type="Proteomes" id="UP000289340">
    <property type="component" value="Chromosome 2"/>
</dbReference>
<name>A0A445LHR0_GLYSO</name>
<evidence type="ECO:0000313" key="2">
    <source>
        <dbReference type="EMBL" id="RZC22776.1"/>
    </source>
</evidence>
<dbReference type="Gramene" id="XM_028336302.1">
    <property type="protein sequence ID" value="XP_028192103.1"/>
    <property type="gene ID" value="LOC114377670"/>
</dbReference>
<dbReference type="PANTHER" id="PTHR33881:SF7">
    <property type="entry name" value="NEUROGENIC LOCUS NOTCH-LIKE PROTEIN"/>
    <property type="match status" value="1"/>
</dbReference>
<dbReference type="EMBL" id="QZWG01000002">
    <property type="protein sequence ID" value="RZC22776.1"/>
    <property type="molecule type" value="Genomic_DNA"/>
</dbReference>
<protein>
    <submittedName>
        <fullName evidence="2">Uncharacterized protein</fullName>
    </submittedName>
</protein>
<keyword evidence="1" id="KW-0732">Signal</keyword>
<proteinExistence type="predicted"/>
<evidence type="ECO:0000256" key="1">
    <source>
        <dbReference type="SAM" id="SignalP"/>
    </source>
</evidence>
<organism evidence="2 3">
    <name type="scientific">Glycine soja</name>
    <name type="common">Wild soybean</name>
    <dbReference type="NCBI Taxonomy" id="3848"/>
    <lineage>
        <taxon>Eukaryota</taxon>
        <taxon>Viridiplantae</taxon>
        <taxon>Streptophyta</taxon>
        <taxon>Embryophyta</taxon>
        <taxon>Tracheophyta</taxon>
        <taxon>Spermatophyta</taxon>
        <taxon>Magnoliopsida</taxon>
        <taxon>eudicotyledons</taxon>
        <taxon>Gunneridae</taxon>
        <taxon>Pentapetalae</taxon>
        <taxon>rosids</taxon>
        <taxon>fabids</taxon>
        <taxon>Fabales</taxon>
        <taxon>Fabaceae</taxon>
        <taxon>Papilionoideae</taxon>
        <taxon>50 kb inversion clade</taxon>
        <taxon>NPAAA clade</taxon>
        <taxon>indigoferoid/millettioid clade</taxon>
        <taxon>Phaseoleae</taxon>
        <taxon>Glycine</taxon>
        <taxon>Glycine subgen. Soja</taxon>
    </lineage>
</organism>
<keyword evidence="3" id="KW-1185">Reference proteome</keyword>
<gene>
    <name evidence="2" type="ORF">D0Y65_002577</name>
</gene>
<sequence>MAFASVVAIVAFLLLQPLSATSDLLSPLLSPIFDDVCKEVECGKGTCKPSKNSTFFFECECHPGWKRAPSNDKMGLKFLPCIVPNCTLDYSCSKAPAPVQEKSTKSNESIFDACHWIDCGGGSCNKTSKFSYSCECDVGYDNLLNVTTFPCFRECSLGLGCSELGISVKNSSTSAPPTLNDNSKNEGSSILQGNSLRLVMLIMFVAKLHLQIG</sequence>
<evidence type="ECO:0000313" key="3">
    <source>
        <dbReference type="Proteomes" id="UP000289340"/>
    </source>
</evidence>
<comment type="caution">
    <text evidence="2">The sequence shown here is derived from an EMBL/GenBank/DDBJ whole genome shotgun (WGS) entry which is preliminary data.</text>
</comment>
<feature type="chain" id="PRO_5019144792" evidence="1">
    <location>
        <begin position="21"/>
        <end position="213"/>
    </location>
</feature>
<dbReference type="PANTHER" id="PTHR33881">
    <property type="entry name" value="NEUROGENIC LOCUS NOTCH-LIKE PROTEIN"/>
    <property type="match status" value="1"/>
</dbReference>
<accession>A0A445LHR0</accession>
<reference evidence="2 3" key="1">
    <citation type="submission" date="2018-09" db="EMBL/GenBank/DDBJ databases">
        <title>A high-quality reference genome of wild soybean provides a powerful tool to mine soybean genomes.</title>
        <authorList>
            <person name="Xie M."/>
            <person name="Chung C.Y.L."/>
            <person name="Li M.-W."/>
            <person name="Wong F.-L."/>
            <person name="Chan T.-F."/>
            <person name="Lam H.-M."/>
        </authorList>
    </citation>
    <scope>NUCLEOTIDE SEQUENCE [LARGE SCALE GENOMIC DNA]</scope>
    <source>
        <strain evidence="3">cv. W05</strain>
        <tissue evidence="2">Hypocotyl of etiolated seedlings</tissue>
    </source>
</reference>